<dbReference type="PROSITE" id="PS50850">
    <property type="entry name" value="MFS"/>
    <property type="match status" value="1"/>
</dbReference>
<evidence type="ECO:0000256" key="1">
    <source>
        <dbReference type="ARBA" id="ARBA00004141"/>
    </source>
</evidence>
<reference evidence="8 9" key="1">
    <citation type="submission" date="2020-05" db="EMBL/GenBank/DDBJ databases">
        <title>Identification and distribution of gene clusters putatively required for synthesis of sphingolipid metabolism inhibitors in phylogenetically diverse species of the filamentous fungus Fusarium.</title>
        <authorList>
            <person name="Kim H.-S."/>
            <person name="Busman M."/>
            <person name="Brown D.W."/>
            <person name="Divon H."/>
            <person name="Uhlig S."/>
            <person name="Proctor R.H."/>
        </authorList>
    </citation>
    <scope>NUCLEOTIDE SEQUENCE [LARGE SCALE GENOMIC DNA]</scope>
    <source>
        <strain evidence="8 9">NRRL 20693</strain>
    </source>
</reference>
<dbReference type="GO" id="GO:0000329">
    <property type="term" value="C:fungal-type vacuole membrane"/>
    <property type="evidence" value="ECO:0007669"/>
    <property type="project" value="TreeGrafter"/>
</dbReference>
<dbReference type="InterPro" id="IPR036259">
    <property type="entry name" value="MFS_trans_sf"/>
</dbReference>
<dbReference type="InterPro" id="IPR020846">
    <property type="entry name" value="MFS_dom"/>
</dbReference>
<dbReference type="Gene3D" id="1.20.1250.20">
    <property type="entry name" value="MFS general substrate transporter like domains"/>
    <property type="match status" value="2"/>
</dbReference>
<feature type="transmembrane region" description="Helical" evidence="6">
    <location>
        <begin position="327"/>
        <end position="351"/>
    </location>
</feature>
<feature type="transmembrane region" description="Helical" evidence="6">
    <location>
        <begin position="185"/>
        <end position="206"/>
    </location>
</feature>
<evidence type="ECO:0000256" key="3">
    <source>
        <dbReference type="ARBA" id="ARBA00022989"/>
    </source>
</evidence>
<proteinExistence type="predicted"/>
<sequence length="512" mass="54484">MRPQYQDVETSGFSAGQDLVDEETSLLHHAQTQPDGSLRAGDSFAPQDCWVKPPYLFLIETGPDTAIFANVFLAGFDGTVTASTYAVVSSELKHADLASWITTSYLLTSTAIQPLYGRFSDIFGRRACLLLATAVFSLGCLGCACSPDMITLIAMRAVTGLGGGGLMTMTTIINTDLIPKKHRGIYQAFQNIIHGFGAICGTSLGGLISDTIGWRGCFLAQVPVALAGLFLAATVVTAGKCQTVYNSGVWSTVRKQLDLLGACLLFGGLVLLLASLTLSVDRSWSNPLVITLFSISGLILMAFFGQEYRCKALPILPLQMLMSRERVALLVSNMSLGFTAYGALFLMPFFFQTVLLDGASAAGLRLVLPSLATPFGGLTTGIVMRCGGDRLTLITRLGLLAMLISNMLLLSLGMAEEKWKYSVYLILGNFAQGMVYPSILFGFIGTATKLEHSVATSLVYLTRSLGTVLGVSAVATIVQGSVSKRLEAAFGDLPGSAKVCFEAVGEIDICHS</sequence>
<feature type="transmembrane region" description="Helical" evidence="6">
    <location>
        <begin position="458"/>
        <end position="478"/>
    </location>
</feature>
<dbReference type="AlphaFoldDB" id="A0A8H5T319"/>
<evidence type="ECO:0000313" key="8">
    <source>
        <dbReference type="EMBL" id="KAF5664705.1"/>
    </source>
</evidence>
<dbReference type="OrthoDB" id="3437016at2759"/>
<feature type="transmembrane region" description="Helical" evidence="6">
    <location>
        <begin position="363"/>
        <end position="384"/>
    </location>
</feature>
<keyword evidence="4 6" id="KW-0472">Membrane</keyword>
<dbReference type="PANTHER" id="PTHR23501:SF81">
    <property type="entry name" value="VACUOLAR BASIC AMINO ACID TRANSPORTER 2"/>
    <property type="match status" value="1"/>
</dbReference>
<feature type="transmembrane region" description="Helical" evidence="6">
    <location>
        <begin position="421"/>
        <end position="446"/>
    </location>
</feature>
<comment type="caution">
    <text evidence="8">The sequence shown here is derived from an EMBL/GenBank/DDBJ whole genome shotgun (WGS) entry which is preliminary data.</text>
</comment>
<feature type="transmembrane region" description="Helical" evidence="6">
    <location>
        <begin position="259"/>
        <end position="278"/>
    </location>
</feature>
<evidence type="ECO:0000256" key="5">
    <source>
        <dbReference type="ARBA" id="ARBA00023180"/>
    </source>
</evidence>
<feature type="transmembrane region" description="Helical" evidence="6">
    <location>
        <begin position="153"/>
        <end position="173"/>
    </location>
</feature>
<feature type="transmembrane region" description="Helical" evidence="6">
    <location>
        <begin position="284"/>
        <end position="306"/>
    </location>
</feature>
<evidence type="ECO:0000256" key="4">
    <source>
        <dbReference type="ARBA" id="ARBA00023136"/>
    </source>
</evidence>
<feature type="transmembrane region" description="Helical" evidence="6">
    <location>
        <begin position="396"/>
        <end position="415"/>
    </location>
</feature>
<dbReference type="PANTHER" id="PTHR23501">
    <property type="entry name" value="MAJOR FACILITATOR SUPERFAMILY"/>
    <property type="match status" value="1"/>
</dbReference>
<feature type="transmembrane region" description="Helical" evidence="6">
    <location>
        <begin position="218"/>
        <end position="238"/>
    </location>
</feature>
<gene>
    <name evidence="8" type="ORF">FHETE_6976</name>
</gene>
<protein>
    <submittedName>
        <fullName evidence="8">Mfs drug transporter</fullName>
    </submittedName>
</protein>
<keyword evidence="3 6" id="KW-1133">Transmembrane helix</keyword>
<dbReference type="Proteomes" id="UP000567885">
    <property type="component" value="Unassembled WGS sequence"/>
</dbReference>
<dbReference type="Pfam" id="PF07690">
    <property type="entry name" value="MFS_1"/>
    <property type="match status" value="1"/>
</dbReference>
<organism evidence="8 9">
    <name type="scientific">Fusarium heterosporum</name>
    <dbReference type="NCBI Taxonomy" id="42747"/>
    <lineage>
        <taxon>Eukaryota</taxon>
        <taxon>Fungi</taxon>
        <taxon>Dikarya</taxon>
        <taxon>Ascomycota</taxon>
        <taxon>Pezizomycotina</taxon>
        <taxon>Sordariomycetes</taxon>
        <taxon>Hypocreomycetidae</taxon>
        <taxon>Hypocreales</taxon>
        <taxon>Nectriaceae</taxon>
        <taxon>Fusarium</taxon>
        <taxon>Fusarium heterosporum species complex</taxon>
    </lineage>
</organism>
<keyword evidence="2 6" id="KW-0812">Transmembrane</keyword>
<feature type="transmembrane region" description="Helical" evidence="6">
    <location>
        <begin position="127"/>
        <end position="147"/>
    </location>
</feature>
<dbReference type="InterPro" id="IPR011701">
    <property type="entry name" value="MFS"/>
</dbReference>
<dbReference type="GO" id="GO:0015174">
    <property type="term" value="F:basic amino acid transmembrane transporter activity"/>
    <property type="evidence" value="ECO:0007669"/>
    <property type="project" value="TreeGrafter"/>
</dbReference>
<evidence type="ECO:0000256" key="6">
    <source>
        <dbReference type="SAM" id="Phobius"/>
    </source>
</evidence>
<keyword evidence="9" id="KW-1185">Reference proteome</keyword>
<evidence type="ECO:0000313" key="9">
    <source>
        <dbReference type="Proteomes" id="UP000567885"/>
    </source>
</evidence>
<evidence type="ECO:0000259" key="7">
    <source>
        <dbReference type="PROSITE" id="PS50850"/>
    </source>
</evidence>
<comment type="subcellular location">
    <subcellularLocation>
        <location evidence="1">Membrane</location>
        <topology evidence="1">Multi-pass membrane protein</topology>
    </subcellularLocation>
</comment>
<keyword evidence="5" id="KW-0325">Glycoprotein</keyword>
<dbReference type="EMBL" id="JAAGWQ010000132">
    <property type="protein sequence ID" value="KAF5664705.1"/>
    <property type="molecule type" value="Genomic_DNA"/>
</dbReference>
<evidence type="ECO:0000256" key="2">
    <source>
        <dbReference type="ARBA" id="ARBA00022692"/>
    </source>
</evidence>
<name>A0A8H5T319_FUSHE</name>
<feature type="domain" description="Major facilitator superfamily (MFS) profile" evidence="7">
    <location>
        <begin position="63"/>
        <end position="512"/>
    </location>
</feature>
<dbReference type="SUPFAM" id="SSF103473">
    <property type="entry name" value="MFS general substrate transporter"/>
    <property type="match status" value="1"/>
</dbReference>
<accession>A0A8H5T319</accession>